<proteinExistence type="predicted"/>
<dbReference type="EMBL" id="CAFBOM010000227">
    <property type="protein sequence ID" value="CAB4995937.1"/>
    <property type="molecule type" value="Genomic_DNA"/>
</dbReference>
<name>A0A6J7NSE9_9ZZZZ</name>
<gene>
    <name evidence="1" type="ORF">UFOPK3957_01284</name>
</gene>
<evidence type="ECO:0000313" key="1">
    <source>
        <dbReference type="EMBL" id="CAB4995937.1"/>
    </source>
</evidence>
<dbReference type="InterPro" id="IPR033437">
    <property type="entry name" value="DUF5130"/>
</dbReference>
<organism evidence="1">
    <name type="scientific">freshwater metagenome</name>
    <dbReference type="NCBI Taxonomy" id="449393"/>
    <lineage>
        <taxon>unclassified sequences</taxon>
        <taxon>metagenomes</taxon>
        <taxon>ecological metagenomes</taxon>
    </lineage>
</organism>
<protein>
    <submittedName>
        <fullName evidence="1">Unannotated protein</fullName>
    </submittedName>
</protein>
<dbReference type="Pfam" id="PF17174">
    <property type="entry name" value="DUF5130"/>
    <property type="match status" value="1"/>
</dbReference>
<sequence>MALGSDFSRGQVSELQRVIDLGRQISGLGFGIYIGELPDGRESAIARHAQLADAPAAVLVAVDPAARSIEIVTGSHAFRVLDDRSCELAVLAMKSSFEAGDLVGGVRDAVNLLAQRARAPHLAQNLGETNNLGELRG</sequence>
<dbReference type="Gene3D" id="3.10.310.50">
    <property type="match status" value="1"/>
</dbReference>
<accession>A0A6J7NSE9</accession>
<reference evidence="1" key="1">
    <citation type="submission" date="2020-05" db="EMBL/GenBank/DDBJ databases">
        <authorList>
            <person name="Chiriac C."/>
            <person name="Salcher M."/>
            <person name="Ghai R."/>
            <person name="Kavagutti S V."/>
        </authorList>
    </citation>
    <scope>NUCLEOTIDE SEQUENCE</scope>
</reference>
<dbReference type="AlphaFoldDB" id="A0A6J7NSE9"/>